<keyword evidence="1" id="KW-0805">Transcription regulation</keyword>
<dbReference type="EMBL" id="KQ964421">
    <property type="protein sequence ID" value="KXN74652.1"/>
    <property type="molecule type" value="Genomic_DNA"/>
</dbReference>
<evidence type="ECO:0000256" key="3">
    <source>
        <dbReference type="ARBA" id="ARBA00023163"/>
    </source>
</evidence>
<dbReference type="GO" id="GO:0005634">
    <property type="term" value="C:nucleus"/>
    <property type="evidence" value="ECO:0007669"/>
    <property type="project" value="TreeGrafter"/>
</dbReference>
<gene>
    <name evidence="5" type="ORF">CONCODRAFT_14620</name>
</gene>
<evidence type="ECO:0000313" key="5">
    <source>
        <dbReference type="EMBL" id="KXN74652.1"/>
    </source>
</evidence>
<dbReference type="GO" id="GO:0000435">
    <property type="term" value="P:positive regulation of transcription from RNA polymerase II promoter by galactose"/>
    <property type="evidence" value="ECO:0007669"/>
    <property type="project" value="TreeGrafter"/>
</dbReference>
<dbReference type="CDD" id="cd12148">
    <property type="entry name" value="fungal_TF_MHR"/>
    <property type="match status" value="1"/>
</dbReference>
<reference evidence="5 6" key="1">
    <citation type="journal article" date="2015" name="Genome Biol. Evol.">
        <title>Phylogenomic analyses indicate that early fungi evolved digesting cell walls of algal ancestors of land plants.</title>
        <authorList>
            <person name="Chang Y."/>
            <person name="Wang S."/>
            <person name="Sekimoto S."/>
            <person name="Aerts A.L."/>
            <person name="Choi C."/>
            <person name="Clum A."/>
            <person name="LaButti K.M."/>
            <person name="Lindquist E.A."/>
            <person name="Yee Ngan C."/>
            <person name="Ohm R.A."/>
            <person name="Salamov A.A."/>
            <person name="Grigoriev I.V."/>
            <person name="Spatafora J.W."/>
            <person name="Berbee M.L."/>
        </authorList>
    </citation>
    <scope>NUCLEOTIDE SEQUENCE [LARGE SCALE GENOMIC DNA]</scope>
    <source>
        <strain evidence="5 6">NRRL 28638</strain>
    </source>
</reference>
<keyword evidence="6" id="KW-1185">Reference proteome</keyword>
<evidence type="ECO:0000256" key="2">
    <source>
        <dbReference type="ARBA" id="ARBA00023125"/>
    </source>
</evidence>
<evidence type="ECO:0000256" key="4">
    <source>
        <dbReference type="ARBA" id="ARBA00023242"/>
    </source>
</evidence>
<sequence>MPYNQWNLSNKSKVPVNLHSCLQCFMSKKKCDRATVCGRCAARNENCNYYWFYYSQNTQHRRSLTFKCHQVESTLNNLIQNINRLNLKYTDHSLISTQLDFENFNKYKQSVLYIYFQVFNRLSNASVLSMPYGVAYELIQIFDRYIHPISPFLDMSKIYSQYRSSSQCSPLLAAIFCRSEYFCLSEFTNKRPPKLQDQYFYRYACHLIEQKFSEFSLEFVQSCLVLVSVELSCLLTVKALSHMSHAVKKSYIMNLHNPSDPMRQLEDPATKQEKEATWHRCVALNNALSFHFNIPHFIVIDYSTPLGPLYSKDPSTLTRTEALKVSARWTQYFFALIKRYSWPFPKPPLEQTPQLFSILQFNIYTLPCHLNLNYLINNSPTTCDQYFCLYYLFLSNQVICIQLLVSLISPIEDAVAQNPEDHNLADKLTQIKQIELQVFTNLIQGLKIIQHSHIEQFERIELSDHMFGMFYFYAAKCTLIHPQLRCRQNFDYFHDKLQSLSLVWPILNDMLTLLKRLLIRYPL</sequence>
<dbReference type="InterPro" id="IPR036864">
    <property type="entry name" value="Zn2-C6_fun-type_DNA-bd_sf"/>
</dbReference>
<name>A0A137PI26_CONC2</name>
<keyword evidence="2" id="KW-0238">DNA-binding</keyword>
<dbReference type="PANTHER" id="PTHR47424">
    <property type="entry name" value="REGULATORY PROTEIN GAL4"/>
    <property type="match status" value="1"/>
</dbReference>
<dbReference type="PANTHER" id="PTHR47424:SF3">
    <property type="entry name" value="REGULATORY PROTEIN GAL4"/>
    <property type="match status" value="1"/>
</dbReference>
<dbReference type="Gene3D" id="4.10.240.10">
    <property type="entry name" value="Zn(2)-C6 fungal-type DNA-binding domain"/>
    <property type="match status" value="1"/>
</dbReference>
<dbReference type="SUPFAM" id="SSF57701">
    <property type="entry name" value="Zn2/Cys6 DNA-binding domain"/>
    <property type="match status" value="1"/>
</dbReference>
<dbReference type="GO" id="GO:0000981">
    <property type="term" value="F:DNA-binding transcription factor activity, RNA polymerase II-specific"/>
    <property type="evidence" value="ECO:0007669"/>
    <property type="project" value="InterPro"/>
</dbReference>
<dbReference type="InterPro" id="IPR051127">
    <property type="entry name" value="Fungal_SecMet_Regulators"/>
</dbReference>
<dbReference type="Proteomes" id="UP000070444">
    <property type="component" value="Unassembled WGS sequence"/>
</dbReference>
<accession>A0A137PI26</accession>
<dbReference type="AlphaFoldDB" id="A0A137PI26"/>
<dbReference type="GO" id="GO:0008270">
    <property type="term" value="F:zinc ion binding"/>
    <property type="evidence" value="ECO:0007669"/>
    <property type="project" value="InterPro"/>
</dbReference>
<keyword evidence="3" id="KW-0804">Transcription</keyword>
<evidence type="ECO:0000256" key="1">
    <source>
        <dbReference type="ARBA" id="ARBA00023015"/>
    </source>
</evidence>
<protein>
    <submittedName>
        <fullName evidence="5">Uncharacterized protein</fullName>
    </submittedName>
</protein>
<proteinExistence type="predicted"/>
<dbReference type="CDD" id="cd00067">
    <property type="entry name" value="GAL4"/>
    <property type="match status" value="1"/>
</dbReference>
<dbReference type="InterPro" id="IPR001138">
    <property type="entry name" value="Zn2Cys6_DnaBD"/>
</dbReference>
<evidence type="ECO:0000313" key="6">
    <source>
        <dbReference type="Proteomes" id="UP000070444"/>
    </source>
</evidence>
<dbReference type="GO" id="GO:0000978">
    <property type="term" value="F:RNA polymerase II cis-regulatory region sequence-specific DNA binding"/>
    <property type="evidence" value="ECO:0007669"/>
    <property type="project" value="TreeGrafter"/>
</dbReference>
<keyword evidence="4" id="KW-0539">Nucleus</keyword>
<organism evidence="5 6">
    <name type="scientific">Conidiobolus coronatus (strain ATCC 28846 / CBS 209.66 / NRRL 28638)</name>
    <name type="common">Delacroixia coronata</name>
    <dbReference type="NCBI Taxonomy" id="796925"/>
    <lineage>
        <taxon>Eukaryota</taxon>
        <taxon>Fungi</taxon>
        <taxon>Fungi incertae sedis</taxon>
        <taxon>Zoopagomycota</taxon>
        <taxon>Entomophthoromycotina</taxon>
        <taxon>Entomophthoromycetes</taxon>
        <taxon>Entomophthorales</taxon>
        <taxon>Ancylistaceae</taxon>
        <taxon>Conidiobolus</taxon>
    </lineage>
</organism>